<comment type="pathway">
    <text evidence="2">Lipid metabolism.</text>
</comment>
<keyword evidence="15" id="KW-1185">Reference proteome</keyword>
<evidence type="ECO:0000256" key="5">
    <source>
        <dbReference type="ARBA" id="ARBA00022692"/>
    </source>
</evidence>
<dbReference type="PANTHER" id="PTHR11351:SF31">
    <property type="entry name" value="DESATURASE 1, ISOFORM A-RELATED"/>
    <property type="match status" value="1"/>
</dbReference>
<name>A0A0D2M9W8_9CHLO</name>
<protein>
    <submittedName>
        <fullName evidence="14">Stearoyl-CoA desaturase (Delta-9desaturase)</fullName>
        <ecNumber evidence="14">1.14.19.1</ecNumber>
    </submittedName>
</protein>
<feature type="transmembrane region" description="Helical" evidence="13">
    <location>
        <begin position="193"/>
        <end position="214"/>
    </location>
</feature>
<comment type="subcellular location">
    <subcellularLocation>
        <location evidence="1">Membrane</location>
        <topology evidence="1">Multi-pass membrane protein</topology>
    </subcellularLocation>
</comment>
<dbReference type="InterPro" id="IPR015876">
    <property type="entry name" value="Acyl-CoA_DS"/>
</dbReference>
<dbReference type="STRING" id="145388.A0A0D2M9W8"/>
<organism evidence="14 15">
    <name type="scientific">Monoraphidium neglectum</name>
    <dbReference type="NCBI Taxonomy" id="145388"/>
    <lineage>
        <taxon>Eukaryota</taxon>
        <taxon>Viridiplantae</taxon>
        <taxon>Chlorophyta</taxon>
        <taxon>core chlorophytes</taxon>
        <taxon>Chlorophyceae</taxon>
        <taxon>CS clade</taxon>
        <taxon>Sphaeropleales</taxon>
        <taxon>Selenastraceae</taxon>
        <taxon>Monoraphidium</taxon>
    </lineage>
</organism>
<dbReference type="GeneID" id="25740744"/>
<dbReference type="EC" id="1.14.19.1" evidence="14"/>
<evidence type="ECO:0000256" key="3">
    <source>
        <dbReference type="ARBA" id="ARBA00009295"/>
    </source>
</evidence>
<gene>
    <name evidence="14" type="ORF">MNEG_7868</name>
</gene>
<dbReference type="GO" id="GO:0004768">
    <property type="term" value="F:stearoyl-CoA 9-desaturase activity"/>
    <property type="evidence" value="ECO:0007669"/>
    <property type="project" value="UniProtKB-EC"/>
</dbReference>
<comment type="cofactor">
    <cofactor evidence="12">
        <name>Fe(2+)</name>
        <dbReference type="ChEBI" id="CHEBI:29033"/>
    </cofactor>
</comment>
<dbReference type="PANTHER" id="PTHR11351">
    <property type="entry name" value="ACYL-COA DESATURASE"/>
    <property type="match status" value="1"/>
</dbReference>
<reference evidence="14 15" key="1">
    <citation type="journal article" date="2013" name="BMC Genomics">
        <title>Reconstruction of the lipid metabolism for the microalga Monoraphidium neglectum from its genome sequence reveals characteristics suitable for biofuel production.</title>
        <authorList>
            <person name="Bogen C."/>
            <person name="Al-Dilaimi A."/>
            <person name="Albersmeier A."/>
            <person name="Wichmann J."/>
            <person name="Grundmann M."/>
            <person name="Rupp O."/>
            <person name="Lauersen K.J."/>
            <person name="Blifernez-Klassen O."/>
            <person name="Kalinowski J."/>
            <person name="Goesmann A."/>
            <person name="Mussgnug J.H."/>
            <person name="Kruse O."/>
        </authorList>
    </citation>
    <scope>NUCLEOTIDE SEQUENCE [LARGE SCALE GENOMIC DNA]</scope>
    <source>
        <strain evidence="14 15">SAG 48.87</strain>
    </source>
</reference>
<evidence type="ECO:0000256" key="12">
    <source>
        <dbReference type="RuleBase" id="RU000581"/>
    </source>
</evidence>
<keyword evidence="4 12" id="KW-0444">Lipid biosynthesis</keyword>
<evidence type="ECO:0000256" key="7">
    <source>
        <dbReference type="ARBA" id="ARBA00022989"/>
    </source>
</evidence>
<dbReference type="RefSeq" id="XP_013899114.1">
    <property type="nucleotide sequence ID" value="XM_014043660.1"/>
</dbReference>
<dbReference type="KEGG" id="mng:MNEG_7868"/>
<evidence type="ECO:0000313" key="14">
    <source>
        <dbReference type="EMBL" id="KIZ00095.1"/>
    </source>
</evidence>
<dbReference type="Proteomes" id="UP000054498">
    <property type="component" value="Unassembled WGS sequence"/>
</dbReference>
<sequence>MVAQVLTKPDPAAQAAVPGAKRIPFSEVYATPKTRSFLGRAYDANDYVYLGFMGLIHTLALLAPFTFSWANLGLFLGLYFVTGCLGITLSFHRQLSHKAFVTPKWLEYGLAYCGVLSGQGDPMMWVSHHKYHHLHTDTPLDTHSIYEGFWWSHMGWLFDHKVTHERAGDRSNVSDMEAQPYYRWLRATYPWHIVAQFAALYALGGVGAVVWGGALRLCWVYHITWFVNSATHSWGYQPFDSGDCSRNNW</sequence>
<keyword evidence="6" id="KW-0276">Fatty acid metabolism</keyword>
<evidence type="ECO:0000256" key="8">
    <source>
        <dbReference type="ARBA" id="ARBA00023002"/>
    </source>
</evidence>
<comment type="similarity">
    <text evidence="3 12">Belongs to the fatty acid desaturase type 1 family.</text>
</comment>
<evidence type="ECO:0000256" key="1">
    <source>
        <dbReference type="ARBA" id="ARBA00004141"/>
    </source>
</evidence>
<dbReference type="GO" id="GO:0042761">
    <property type="term" value="P:very long-chain fatty acid biosynthetic process"/>
    <property type="evidence" value="ECO:0007669"/>
    <property type="project" value="TreeGrafter"/>
</dbReference>
<dbReference type="CDD" id="cd03505">
    <property type="entry name" value="Delta9-FADS-like"/>
    <property type="match status" value="1"/>
</dbReference>
<dbReference type="EMBL" id="KK101653">
    <property type="protein sequence ID" value="KIZ00095.1"/>
    <property type="molecule type" value="Genomic_DNA"/>
</dbReference>
<keyword evidence="10 13" id="KW-0472">Membrane</keyword>
<accession>A0A0D2M9W8</accession>
<dbReference type="AlphaFoldDB" id="A0A0D2M9W8"/>
<dbReference type="GO" id="GO:0005789">
    <property type="term" value="C:endoplasmic reticulum membrane"/>
    <property type="evidence" value="ECO:0007669"/>
    <property type="project" value="TreeGrafter"/>
</dbReference>
<feature type="transmembrane region" description="Helical" evidence="13">
    <location>
        <begin position="47"/>
        <end position="67"/>
    </location>
</feature>
<evidence type="ECO:0000256" key="11">
    <source>
        <dbReference type="ARBA" id="ARBA00023160"/>
    </source>
</evidence>
<comment type="domain">
    <text evidence="12">The histidine box domains are involved in binding the catalytic metal ions.</text>
</comment>
<evidence type="ECO:0000313" key="15">
    <source>
        <dbReference type="Proteomes" id="UP000054498"/>
    </source>
</evidence>
<evidence type="ECO:0000256" key="9">
    <source>
        <dbReference type="ARBA" id="ARBA00023098"/>
    </source>
</evidence>
<feature type="transmembrane region" description="Helical" evidence="13">
    <location>
        <begin position="73"/>
        <end position="91"/>
    </location>
</feature>
<keyword evidence="11 12" id="KW-0275">Fatty acid biosynthesis</keyword>
<evidence type="ECO:0000256" key="2">
    <source>
        <dbReference type="ARBA" id="ARBA00005189"/>
    </source>
</evidence>
<evidence type="ECO:0000256" key="4">
    <source>
        <dbReference type="ARBA" id="ARBA00022516"/>
    </source>
</evidence>
<evidence type="ECO:0000256" key="6">
    <source>
        <dbReference type="ARBA" id="ARBA00022832"/>
    </source>
</evidence>
<evidence type="ECO:0000256" key="13">
    <source>
        <dbReference type="SAM" id="Phobius"/>
    </source>
</evidence>
<keyword evidence="9" id="KW-0443">Lipid metabolism</keyword>
<proteinExistence type="inferred from homology"/>
<keyword evidence="8 12" id="KW-0560">Oxidoreductase</keyword>
<dbReference type="OrthoDB" id="10260134at2759"/>
<dbReference type="PRINTS" id="PR00075">
    <property type="entry name" value="FACDDSATRASE"/>
</dbReference>
<keyword evidence="5 12" id="KW-0812">Transmembrane</keyword>
<evidence type="ECO:0000256" key="10">
    <source>
        <dbReference type="ARBA" id="ARBA00023136"/>
    </source>
</evidence>
<keyword evidence="7 13" id="KW-1133">Transmembrane helix</keyword>